<keyword evidence="3" id="KW-1185">Reference proteome</keyword>
<protein>
    <submittedName>
        <fullName evidence="2">Uncharacterized protein</fullName>
    </submittedName>
</protein>
<organism evidence="2 3">
    <name type="scientific">Frateuria terrea</name>
    <dbReference type="NCBI Taxonomy" id="529704"/>
    <lineage>
        <taxon>Bacteria</taxon>
        <taxon>Pseudomonadati</taxon>
        <taxon>Pseudomonadota</taxon>
        <taxon>Gammaproteobacteria</taxon>
        <taxon>Lysobacterales</taxon>
        <taxon>Rhodanobacteraceae</taxon>
        <taxon>Frateuria</taxon>
    </lineage>
</organism>
<proteinExistence type="predicted"/>
<evidence type="ECO:0000313" key="3">
    <source>
        <dbReference type="Proteomes" id="UP000199420"/>
    </source>
</evidence>
<dbReference type="EMBL" id="FNYC01000001">
    <property type="protein sequence ID" value="SEI43603.1"/>
    <property type="molecule type" value="Genomic_DNA"/>
</dbReference>
<feature type="compositionally biased region" description="Basic and acidic residues" evidence="1">
    <location>
        <begin position="21"/>
        <end position="31"/>
    </location>
</feature>
<dbReference type="Proteomes" id="UP000199420">
    <property type="component" value="Unassembled WGS sequence"/>
</dbReference>
<name>A0A1H6QIY0_9GAMM</name>
<dbReference type="AlphaFoldDB" id="A0A1H6QIY0"/>
<feature type="region of interest" description="Disordered" evidence="1">
    <location>
        <begin position="1"/>
        <end position="61"/>
    </location>
</feature>
<evidence type="ECO:0000313" key="2">
    <source>
        <dbReference type="EMBL" id="SEI43603.1"/>
    </source>
</evidence>
<gene>
    <name evidence="2" type="ORF">SAMN04487997_0647</name>
</gene>
<dbReference type="RefSeq" id="WP_139202363.1">
    <property type="nucleotide sequence ID" value="NZ_FNYC01000001.1"/>
</dbReference>
<reference evidence="2 3" key="1">
    <citation type="submission" date="2016-10" db="EMBL/GenBank/DDBJ databases">
        <authorList>
            <person name="de Groot N.N."/>
        </authorList>
    </citation>
    <scope>NUCLEOTIDE SEQUENCE [LARGE SCALE GENOMIC DNA]</scope>
    <source>
        <strain evidence="2 3">DSM 26515</strain>
    </source>
</reference>
<accession>A0A1H6QIY0</accession>
<sequence length="61" mass="6766">MPHKQRPVSVADIHTIYGGKRPAEKPHESASYRKASFSVREPGHPGAPPPRLPPESKTRSR</sequence>
<evidence type="ECO:0000256" key="1">
    <source>
        <dbReference type="SAM" id="MobiDB-lite"/>
    </source>
</evidence>